<comment type="caution">
    <text evidence="2">The sequence shown here is derived from an EMBL/GenBank/DDBJ whole genome shotgun (WGS) entry which is preliminary data.</text>
</comment>
<evidence type="ECO:0000313" key="3">
    <source>
        <dbReference type="Proteomes" id="UP000886476"/>
    </source>
</evidence>
<dbReference type="Pfam" id="PF12071">
    <property type="entry name" value="DUF3551"/>
    <property type="match status" value="1"/>
</dbReference>
<evidence type="ECO:0000256" key="1">
    <source>
        <dbReference type="SAM" id="SignalP"/>
    </source>
</evidence>
<keyword evidence="1" id="KW-0732">Signal</keyword>
<keyword evidence="3" id="KW-1185">Reference proteome</keyword>
<sequence>MRAFLLMTSITLLATAPAAAQRFGGNDPVCLQTWEWGGSSTIACQYRSWEACRAGAASLSAMCLPNPYVQRPSEPSRRRPLR</sequence>
<name>A0ABX2CIM5_9BRAD</name>
<organism evidence="2 3">
    <name type="scientific">Bradyrhizobium aeschynomenes</name>
    <dbReference type="NCBI Taxonomy" id="2734909"/>
    <lineage>
        <taxon>Bacteria</taxon>
        <taxon>Pseudomonadati</taxon>
        <taxon>Pseudomonadota</taxon>
        <taxon>Alphaproteobacteria</taxon>
        <taxon>Hyphomicrobiales</taxon>
        <taxon>Nitrobacteraceae</taxon>
        <taxon>Bradyrhizobium</taxon>
    </lineage>
</organism>
<gene>
    <name evidence="2" type="ORF">HL667_22230</name>
</gene>
<feature type="signal peptide" evidence="1">
    <location>
        <begin position="1"/>
        <end position="20"/>
    </location>
</feature>
<dbReference type="Proteomes" id="UP000886476">
    <property type="component" value="Unassembled WGS sequence"/>
</dbReference>
<protein>
    <submittedName>
        <fullName evidence="2">DUF3551 domain-containing protein</fullName>
    </submittedName>
</protein>
<dbReference type="EMBL" id="JABFDN010000007">
    <property type="protein sequence ID" value="NPU67738.1"/>
    <property type="molecule type" value="Genomic_DNA"/>
</dbReference>
<evidence type="ECO:0000313" key="2">
    <source>
        <dbReference type="EMBL" id="NPU67738.1"/>
    </source>
</evidence>
<accession>A0ABX2CIM5</accession>
<feature type="chain" id="PRO_5045657773" evidence="1">
    <location>
        <begin position="21"/>
        <end position="82"/>
    </location>
</feature>
<proteinExistence type="predicted"/>
<dbReference type="InterPro" id="IPR021937">
    <property type="entry name" value="DUF3551"/>
</dbReference>
<reference evidence="2" key="1">
    <citation type="submission" date="2020-05" db="EMBL/GenBank/DDBJ databases">
        <title>Nod-independent and nitrogen-fixing Bradyrhizobium aeschynomene sp. nov. isolated from nodules of Aeschynomene indica.</title>
        <authorList>
            <person name="Zhang Z."/>
        </authorList>
    </citation>
    <scope>NUCLEOTIDE SEQUENCE</scope>
    <source>
        <strain evidence="2">83012</strain>
    </source>
</reference>